<sequence length="72" mass="8569">MKIYFESSGGSSEDYSSYEFYFLQFQNDFLLKKVIKTYNVEVSDGFDLAKKEIILPDIYLSKFNFESFLENF</sequence>
<dbReference type="AlphaFoldDB" id="A0A5B1C1K9"/>
<dbReference type="Proteomes" id="UP000323225">
    <property type="component" value="Unassembled WGS sequence"/>
</dbReference>
<evidence type="ECO:0000313" key="2">
    <source>
        <dbReference type="Proteomes" id="UP000323225"/>
    </source>
</evidence>
<dbReference type="RefSeq" id="WP_144396567.1">
    <property type="nucleotide sequence ID" value="NZ_JACFTG010000005.1"/>
</dbReference>
<protein>
    <submittedName>
        <fullName evidence="1">Uncharacterized protein</fullName>
    </submittedName>
</protein>
<comment type="caution">
    <text evidence="1">The sequence shown here is derived from an EMBL/GenBank/DDBJ whole genome shotgun (WGS) entry which is preliminary data.</text>
</comment>
<accession>A0A5B1C1K9</accession>
<reference evidence="1 2" key="1">
    <citation type="submission" date="2019-09" db="EMBL/GenBank/DDBJ databases">
        <authorList>
            <person name="Kritzky A."/>
            <person name="Schelkanova E.Y."/>
            <person name="Alkhova Z.V."/>
            <person name="Smirnova N.I."/>
        </authorList>
    </citation>
    <scope>NUCLEOTIDE SEQUENCE [LARGE SCALE GENOMIC DNA]</scope>
    <source>
        <strain evidence="1 2">M1526</strain>
    </source>
</reference>
<dbReference type="EMBL" id="VUAA01000009">
    <property type="protein sequence ID" value="KAA1254897.1"/>
    <property type="molecule type" value="Genomic_DNA"/>
</dbReference>
<organism evidence="1 2">
    <name type="scientific">Vibrio cholerae</name>
    <dbReference type="NCBI Taxonomy" id="666"/>
    <lineage>
        <taxon>Bacteria</taxon>
        <taxon>Pseudomonadati</taxon>
        <taxon>Pseudomonadota</taxon>
        <taxon>Gammaproteobacteria</taxon>
        <taxon>Vibrionales</taxon>
        <taxon>Vibrionaceae</taxon>
        <taxon>Vibrio</taxon>
    </lineage>
</organism>
<gene>
    <name evidence="1" type="ORF">F0M16_10035</name>
</gene>
<proteinExistence type="predicted"/>
<evidence type="ECO:0000313" key="1">
    <source>
        <dbReference type="EMBL" id="KAA1254897.1"/>
    </source>
</evidence>
<name>A0A5B1C1K9_VIBCL</name>